<evidence type="ECO:0000313" key="2">
    <source>
        <dbReference type="Proteomes" id="UP001056778"/>
    </source>
</evidence>
<accession>A0ACB9SX49</accession>
<keyword evidence="2" id="KW-1185">Reference proteome</keyword>
<name>A0ACB9SX49_HOLOL</name>
<dbReference type="EMBL" id="CM043020">
    <property type="protein sequence ID" value="KAI4459124.1"/>
    <property type="molecule type" value="Genomic_DNA"/>
</dbReference>
<comment type="caution">
    <text evidence="1">The sequence shown here is derived from an EMBL/GenBank/DDBJ whole genome shotgun (WGS) entry which is preliminary data.</text>
</comment>
<dbReference type="Proteomes" id="UP001056778">
    <property type="component" value="Chromosome 6"/>
</dbReference>
<evidence type="ECO:0000313" key="1">
    <source>
        <dbReference type="EMBL" id="KAI4459124.1"/>
    </source>
</evidence>
<organism evidence="1 2">
    <name type="scientific">Holotrichia oblita</name>
    <name type="common">Chafer beetle</name>
    <dbReference type="NCBI Taxonomy" id="644536"/>
    <lineage>
        <taxon>Eukaryota</taxon>
        <taxon>Metazoa</taxon>
        <taxon>Ecdysozoa</taxon>
        <taxon>Arthropoda</taxon>
        <taxon>Hexapoda</taxon>
        <taxon>Insecta</taxon>
        <taxon>Pterygota</taxon>
        <taxon>Neoptera</taxon>
        <taxon>Endopterygota</taxon>
        <taxon>Coleoptera</taxon>
        <taxon>Polyphaga</taxon>
        <taxon>Scarabaeiformia</taxon>
        <taxon>Scarabaeidae</taxon>
        <taxon>Melolonthinae</taxon>
        <taxon>Holotrichia</taxon>
    </lineage>
</organism>
<sequence length="255" mass="28657">MKALSIFVIVSILGTTFVSVALADECPMVCPLLYSPICAQDVSGSRISYGNKCEYEADSCRNPSRGLRFIKTDIAFVNVALAAKCPTTCPILYSPICAEDVTGTRITYDTKCQYEAESCRNPSQVGHCRVTKQTSECSNFDRFLVANYSCYVGIFIVVLFVCLSAMAIYEKYEKYDMLKCFIQCDEIPQEASELHSISIDGCTLEVCDKEYEPQCTINKNGAKRTHANNCNMNNYICRHPELEVKWTNEGECFYM</sequence>
<protein>
    <submittedName>
        <fullName evidence="1">Kazal domain superfamily</fullName>
    </submittedName>
</protein>
<reference evidence="1" key="1">
    <citation type="submission" date="2022-04" db="EMBL/GenBank/DDBJ databases">
        <title>Chromosome-scale genome assembly of Holotrichia oblita Faldermann.</title>
        <authorList>
            <person name="Rongchong L."/>
        </authorList>
    </citation>
    <scope>NUCLEOTIDE SEQUENCE</scope>
    <source>
        <strain evidence="1">81SQS9</strain>
    </source>
</reference>
<gene>
    <name evidence="1" type="ORF">MML48_6g00017097</name>
</gene>
<proteinExistence type="predicted"/>